<dbReference type="SUPFAM" id="SSF88659">
    <property type="entry name" value="Sigma3 and sigma4 domains of RNA polymerase sigma factors"/>
    <property type="match status" value="1"/>
</dbReference>
<reference evidence="7 8" key="1">
    <citation type="submission" date="2019-02" db="EMBL/GenBank/DDBJ databases">
        <title>Deep-cultivation of Planctomycetes and their phenomic and genomic characterization uncovers novel biology.</title>
        <authorList>
            <person name="Wiegand S."/>
            <person name="Jogler M."/>
            <person name="Boedeker C."/>
            <person name="Pinto D."/>
            <person name="Vollmers J."/>
            <person name="Rivas-Marin E."/>
            <person name="Kohn T."/>
            <person name="Peeters S.H."/>
            <person name="Heuer A."/>
            <person name="Rast P."/>
            <person name="Oberbeckmann S."/>
            <person name="Bunk B."/>
            <person name="Jeske O."/>
            <person name="Meyerdierks A."/>
            <person name="Storesund J.E."/>
            <person name="Kallscheuer N."/>
            <person name="Luecker S."/>
            <person name="Lage O.M."/>
            <person name="Pohl T."/>
            <person name="Merkel B.J."/>
            <person name="Hornburger P."/>
            <person name="Mueller R.-W."/>
            <person name="Bruemmer F."/>
            <person name="Labrenz M."/>
            <person name="Spormann A.M."/>
            <person name="Op Den Camp H."/>
            <person name="Overmann J."/>
            <person name="Amann R."/>
            <person name="Jetten M.S.M."/>
            <person name="Mascher T."/>
            <person name="Medema M.H."/>
            <person name="Devos D.P."/>
            <person name="Kaster A.-K."/>
            <person name="Ovreas L."/>
            <person name="Rohde M."/>
            <person name="Galperin M.Y."/>
            <person name="Jogler C."/>
        </authorList>
    </citation>
    <scope>NUCLEOTIDE SEQUENCE [LARGE SCALE GENOMIC DNA]</scope>
    <source>
        <strain evidence="7 8">Pla22</strain>
    </source>
</reference>
<dbReference type="PANTHER" id="PTHR43133">
    <property type="entry name" value="RNA POLYMERASE ECF-TYPE SIGMA FACTO"/>
    <property type="match status" value="1"/>
</dbReference>
<dbReference type="InterPro" id="IPR014284">
    <property type="entry name" value="RNA_pol_sigma-70_dom"/>
</dbReference>
<dbReference type="InterPro" id="IPR000792">
    <property type="entry name" value="Tscrpt_reg_LuxR_C"/>
</dbReference>
<dbReference type="Gene3D" id="1.10.1740.10">
    <property type="match status" value="1"/>
</dbReference>
<comment type="caution">
    <text evidence="7">The sequence shown here is derived from an EMBL/GenBank/DDBJ whole genome shotgun (WGS) entry which is preliminary data.</text>
</comment>
<proteinExistence type="inferred from homology"/>
<sequence length="198" mass="22615">MPDPETRASLLLKIRDPQDATAWREFSAMYRPVVERMAQLRGMQPADADDLAQQVLLAIANAIERFEPDDDRAKFRTWLRTIARRAIINAMTRGVPDRGAGGSEMIGLLHEQPAPDAMTETLDLEYRREIFRVAADQIRNDFHDDTWNAFWQTTVEGIDVDQVAKQLGRSRGSVYTARSRVMLRLKQKVQELDMGLNS</sequence>
<keyword evidence="3" id="KW-0731">Sigma factor</keyword>
<dbReference type="InterPro" id="IPR007627">
    <property type="entry name" value="RNA_pol_sigma70_r2"/>
</dbReference>
<evidence type="ECO:0000256" key="3">
    <source>
        <dbReference type="ARBA" id="ARBA00023082"/>
    </source>
</evidence>
<dbReference type="AlphaFoldDB" id="A0A5C5WUZ2"/>
<dbReference type="InterPro" id="IPR013325">
    <property type="entry name" value="RNA_pol_sigma_r2"/>
</dbReference>
<dbReference type="GO" id="GO:0016987">
    <property type="term" value="F:sigma factor activity"/>
    <property type="evidence" value="ECO:0007669"/>
    <property type="project" value="UniProtKB-KW"/>
</dbReference>
<evidence type="ECO:0000256" key="2">
    <source>
        <dbReference type="ARBA" id="ARBA00023015"/>
    </source>
</evidence>
<dbReference type="SUPFAM" id="SSF88946">
    <property type="entry name" value="Sigma2 domain of RNA polymerase sigma factors"/>
    <property type="match status" value="1"/>
</dbReference>
<keyword evidence="8" id="KW-1185">Reference proteome</keyword>
<organism evidence="7 8">
    <name type="scientific">Rubripirellula amarantea</name>
    <dbReference type="NCBI Taxonomy" id="2527999"/>
    <lineage>
        <taxon>Bacteria</taxon>
        <taxon>Pseudomonadati</taxon>
        <taxon>Planctomycetota</taxon>
        <taxon>Planctomycetia</taxon>
        <taxon>Pirellulales</taxon>
        <taxon>Pirellulaceae</taxon>
        <taxon>Rubripirellula</taxon>
    </lineage>
</organism>
<protein>
    <submittedName>
        <fullName evidence="7">RNA polymerase sigma factor</fullName>
    </submittedName>
</protein>
<name>A0A5C5WUZ2_9BACT</name>
<evidence type="ECO:0000256" key="4">
    <source>
        <dbReference type="ARBA" id="ARBA00023125"/>
    </source>
</evidence>
<dbReference type="PANTHER" id="PTHR43133:SF8">
    <property type="entry name" value="RNA POLYMERASE SIGMA FACTOR HI_1459-RELATED"/>
    <property type="match status" value="1"/>
</dbReference>
<dbReference type="InterPro" id="IPR039425">
    <property type="entry name" value="RNA_pol_sigma-70-like"/>
</dbReference>
<keyword evidence="5" id="KW-0804">Transcription</keyword>
<dbReference type="Pfam" id="PF04542">
    <property type="entry name" value="Sigma70_r2"/>
    <property type="match status" value="1"/>
</dbReference>
<dbReference type="InterPro" id="IPR013324">
    <property type="entry name" value="RNA_pol_sigma_r3/r4-like"/>
</dbReference>
<evidence type="ECO:0000313" key="8">
    <source>
        <dbReference type="Proteomes" id="UP000316598"/>
    </source>
</evidence>
<feature type="domain" description="HTH luxR-type" evidence="6">
    <location>
        <begin position="157"/>
        <end position="184"/>
    </location>
</feature>
<accession>A0A5C5WUZ2</accession>
<dbReference type="PROSITE" id="PS00622">
    <property type="entry name" value="HTH_LUXR_1"/>
    <property type="match status" value="1"/>
</dbReference>
<dbReference type="NCBIfam" id="TIGR02937">
    <property type="entry name" value="sigma70-ECF"/>
    <property type="match status" value="1"/>
</dbReference>
<evidence type="ECO:0000256" key="5">
    <source>
        <dbReference type="ARBA" id="ARBA00023163"/>
    </source>
</evidence>
<dbReference type="GO" id="GO:0003677">
    <property type="term" value="F:DNA binding"/>
    <property type="evidence" value="ECO:0007669"/>
    <property type="project" value="UniProtKB-KW"/>
</dbReference>
<dbReference type="GO" id="GO:0006352">
    <property type="term" value="P:DNA-templated transcription initiation"/>
    <property type="evidence" value="ECO:0007669"/>
    <property type="project" value="InterPro"/>
</dbReference>
<dbReference type="EMBL" id="SJPI01000001">
    <property type="protein sequence ID" value="TWT54380.1"/>
    <property type="molecule type" value="Genomic_DNA"/>
</dbReference>
<keyword evidence="2" id="KW-0805">Transcription regulation</keyword>
<evidence type="ECO:0000256" key="1">
    <source>
        <dbReference type="ARBA" id="ARBA00010641"/>
    </source>
</evidence>
<comment type="similarity">
    <text evidence="1">Belongs to the sigma-70 factor family. ECF subfamily.</text>
</comment>
<gene>
    <name evidence="7" type="ORF">Pla22_20270</name>
</gene>
<evidence type="ECO:0000259" key="6">
    <source>
        <dbReference type="PROSITE" id="PS00622"/>
    </source>
</evidence>
<keyword evidence="4" id="KW-0238">DNA-binding</keyword>
<dbReference type="Proteomes" id="UP000316598">
    <property type="component" value="Unassembled WGS sequence"/>
</dbReference>
<evidence type="ECO:0000313" key="7">
    <source>
        <dbReference type="EMBL" id="TWT54380.1"/>
    </source>
</evidence>
<dbReference type="OrthoDB" id="258490at2"/>